<dbReference type="PRINTS" id="PR00368">
    <property type="entry name" value="FADPNR"/>
</dbReference>
<evidence type="ECO:0000256" key="7">
    <source>
        <dbReference type="ARBA" id="ARBA00023002"/>
    </source>
</evidence>
<keyword evidence="8" id="KW-0503">Monooxygenase</keyword>
<evidence type="ECO:0000313" key="8">
    <source>
        <dbReference type="EMBL" id="NML31759.1"/>
    </source>
</evidence>
<dbReference type="PANTHER" id="PTHR42802">
    <property type="entry name" value="MONOOXYGENASE"/>
    <property type="match status" value="1"/>
</dbReference>
<reference evidence="8 9" key="1">
    <citation type="submission" date="2020-04" db="EMBL/GenBank/DDBJ databases">
        <title>Paraburkholderia sp. G-4-1-8 isolated from soil.</title>
        <authorList>
            <person name="Dahal R.H."/>
        </authorList>
    </citation>
    <scope>NUCLEOTIDE SEQUENCE [LARGE SCALE GENOMIC DNA]</scope>
    <source>
        <strain evidence="8 9">G-4-1-8</strain>
    </source>
</reference>
<gene>
    <name evidence="8" type="ORF">HHL14_13040</name>
</gene>
<evidence type="ECO:0000256" key="4">
    <source>
        <dbReference type="ARBA" id="ARBA00022630"/>
    </source>
</evidence>
<dbReference type="GO" id="GO:0006879">
    <property type="term" value="P:intracellular iron ion homeostasis"/>
    <property type="evidence" value="ECO:0007669"/>
    <property type="project" value="TreeGrafter"/>
</dbReference>
<name>A0A7X9X615_9BURK</name>
<dbReference type="EMBL" id="JABBFZ010000006">
    <property type="protein sequence ID" value="NML31759.1"/>
    <property type="molecule type" value="Genomic_DNA"/>
</dbReference>
<dbReference type="InterPro" id="IPR036188">
    <property type="entry name" value="FAD/NAD-bd_sf"/>
</dbReference>
<keyword evidence="5" id="KW-0274">FAD</keyword>
<keyword evidence="6" id="KW-0521">NADP</keyword>
<evidence type="ECO:0000313" key="9">
    <source>
        <dbReference type="Proteomes" id="UP000583127"/>
    </source>
</evidence>
<comment type="cofactor">
    <cofactor evidence="1">
        <name>FAD</name>
        <dbReference type="ChEBI" id="CHEBI:57692"/>
    </cofactor>
</comment>
<evidence type="ECO:0000256" key="6">
    <source>
        <dbReference type="ARBA" id="ARBA00022857"/>
    </source>
</evidence>
<dbReference type="Proteomes" id="UP000583127">
    <property type="component" value="Unassembled WGS sequence"/>
</dbReference>
<keyword evidence="9" id="KW-1185">Reference proteome</keyword>
<comment type="similarity">
    <text evidence="3">Belongs to the lysine N(6)-hydroxylase/L-ornithine N(5)-oxygenase family.</text>
</comment>
<dbReference type="GO" id="GO:0004497">
    <property type="term" value="F:monooxygenase activity"/>
    <property type="evidence" value="ECO:0007669"/>
    <property type="project" value="UniProtKB-KW"/>
</dbReference>
<organism evidence="8 9">
    <name type="scientific">Paraburkholderia antibiotica</name>
    <dbReference type="NCBI Taxonomy" id="2728839"/>
    <lineage>
        <taxon>Bacteria</taxon>
        <taxon>Pseudomonadati</taxon>
        <taxon>Pseudomonadota</taxon>
        <taxon>Betaproteobacteria</taxon>
        <taxon>Burkholderiales</taxon>
        <taxon>Burkholderiaceae</taxon>
        <taxon>Paraburkholderia</taxon>
    </lineage>
</organism>
<dbReference type="Gene3D" id="3.50.50.60">
    <property type="entry name" value="FAD/NAD(P)-binding domain"/>
    <property type="match status" value="1"/>
</dbReference>
<evidence type="ECO:0000256" key="5">
    <source>
        <dbReference type="ARBA" id="ARBA00022827"/>
    </source>
</evidence>
<dbReference type="RefSeq" id="WP_169498024.1">
    <property type="nucleotide sequence ID" value="NZ_JABBFZ010000006.1"/>
</dbReference>
<keyword evidence="4" id="KW-0285">Flavoprotein</keyword>
<evidence type="ECO:0000256" key="3">
    <source>
        <dbReference type="ARBA" id="ARBA00007588"/>
    </source>
</evidence>
<comment type="pathway">
    <text evidence="2">Siderophore biosynthesis.</text>
</comment>
<dbReference type="PANTHER" id="PTHR42802:SF1">
    <property type="entry name" value="L-ORNITHINE N(5)-MONOOXYGENASE"/>
    <property type="match status" value="1"/>
</dbReference>
<dbReference type="SUPFAM" id="SSF51905">
    <property type="entry name" value="FAD/NAD(P)-binding domain"/>
    <property type="match status" value="1"/>
</dbReference>
<comment type="caution">
    <text evidence="8">The sequence shown here is derived from an EMBL/GenBank/DDBJ whole genome shotgun (WGS) entry which is preliminary data.</text>
</comment>
<dbReference type="AlphaFoldDB" id="A0A7X9X615"/>
<dbReference type="InterPro" id="IPR025700">
    <property type="entry name" value="Lys/Orn_oxygenase"/>
</dbReference>
<protein>
    <submittedName>
        <fullName evidence="8">SidA/IucD/PvdA family monooxygenase</fullName>
    </submittedName>
</protein>
<proteinExistence type="inferred from homology"/>
<evidence type="ECO:0000256" key="2">
    <source>
        <dbReference type="ARBA" id="ARBA00004924"/>
    </source>
</evidence>
<dbReference type="Pfam" id="PF13434">
    <property type="entry name" value="Lys_Orn_oxgnase"/>
    <property type="match status" value="1"/>
</dbReference>
<keyword evidence="7" id="KW-0560">Oxidoreductase</keyword>
<sequence length="427" mass="47690">MKQIFDVVGVGFGPANIALAIALEELRPELKCIFLERNEEVVWQKNMLFENALDVHSNIQNIPHRDLVTPRNPRSRYTFLNYLHENGLLFKHLNMDLMLPMRPEYARYISWVARELSSVFRGSAAVSSIAVSEDETVYEVRLADGETISARNVVLGTGRQARIPEIFRNLGSSNVVHFTQYLSAIERLVNEGAQAVAVVGSSQTAAELMLHLTKQYPQLKVDGIMRRFAFPLKDTSPFMSEIYFPEFTDAYYKASPALKKRFDRDVYRTNYGAADMDVIEEIYKQIYHDSLSGRNQLTLHRMTDISQAAIADGKIRLTLEHHLESATRDHHYDGVILATGFVNFGSGDDEIKVPALLNNVRDYLSLEAGAVAVNRDYSVSTSAAAPGRIFLNGLSEAMHGMGDAGSLSLSSIRAKDIVDALTTRVPA</sequence>
<evidence type="ECO:0000256" key="1">
    <source>
        <dbReference type="ARBA" id="ARBA00001974"/>
    </source>
</evidence>
<accession>A0A7X9X615</accession>